<accession>A0A157KWT3</accession>
<evidence type="ECO:0000313" key="2">
    <source>
        <dbReference type="Proteomes" id="UP000076825"/>
    </source>
</evidence>
<name>A0A157KWT3_9BORD</name>
<reference evidence="1 2" key="1">
    <citation type="submission" date="2016-04" db="EMBL/GenBank/DDBJ databases">
        <authorList>
            <consortium name="Pathogen Informatics"/>
        </authorList>
    </citation>
    <scope>NUCLEOTIDE SEQUENCE [LARGE SCALE GENOMIC DNA]</scope>
    <source>
        <strain evidence="1 2">H044680328</strain>
    </source>
</reference>
<dbReference type="KEGG" id="btrm:SAMEA390648700321"/>
<dbReference type="Proteomes" id="UP000076825">
    <property type="component" value="Chromosome 1"/>
</dbReference>
<gene>
    <name evidence="1" type="ORF">SAMEA3906487_00321</name>
</gene>
<evidence type="ECO:0000313" key="1">
    <source>
        <dbReference type="EMBL" id="SAI66563.1"/>
    </source>
</evidence>
<dbReference type="AlphaFoldDB" id="A0A157KWT3"/>
<dbReference type="STRING" id="123899.SAMEA3906487_00321"/>
<sequence>MRRLIFIRHRVLRFTRSDLTGFQVLYRDRLLFGRIRVWRTEIDREDVPSWAFIAQACLGSTDWESRLFKEYAHLRPA</sequence>
<protein>
    <submittedName>
        <fullName evidence="1">Uncharacterized protein</fullName>
    </submittedName>
</protein>
<dbReference type="GeneID" id="56588265"/>
<dbReference type="PATRIC" id="fig|123899.6.peg.303"/>
<proteinExistence type="predicted"/>
<organism evidence="1 2">
    <name type="scientific">Bordetella trematum</name>
    <dbReference type="NCBI Taxonomy" id="123899"/>
    <lineage>
        <taxon>Bacteria</taxon>
        <taxon>Pseudomonadati</taxon>
        <taxon>Pseudomonadota</taxon>
        <taxon>Betaproteobacteria</taxon>
        <taxon>Burkholderiales</taxon>
        <taxon>Alcaligenaceae</taxon>
        <taxon>Bordetella</taxon>
    </lineage>
</organism>
<dbReference type="RefSeq" id="WP_063491466.1">
    <property type="nucleotide sequence ID" value="NZ_CP016340.1"/>
</dbReference>
<keyword evidence="2" id="KW-1185">Reference proteome</keyword>
<dbReference type="EMBL" id="LT546645">
    <property type="protein sequence ID" value="SAI66563.1"/>
    <property type="molecule type" value="Genomic_DNA"/>
</dbReference>